<keyword evidence="4" id="KW-1185">Reference proteome</keyword>
<feature type="domain" description="SpoVT-AbrB" evidence="2">
    <location>
        <begin position="5"/>
        <end position="50"/>
    </location>
</feature>
<dbReference type="AlphaFoldDB" id="A0A1I2GX31"/>
<dbReference type="EMBL" id="FONN01000019">
    <property type="protein sequence ID" value="SFF22494.1"/>
    <property type="molecule type" value="Genomic_DNA"/>
</dbReference>
<accession>A0A1I2GX31</accession>
<dbReference type="NCBIfam" id="TIGR01439">
    <property type="entry name" value="lp_hng_hel_AbrB"/>
    <property type="match status" value="1"/>
</dbReference>
<dbReference type="InterPro" id="IPR037914">
    <property type="entry name" value="SpoVT-AbrB_sf"/>
</dbReference>
<dbReference type="OrthoDB" id="9782993at2"/>
<dbReference type="Pfam" id="PF04014">
    <property type="entry name" value="MazE_antitoxin"/>
    <property type="match status" value="1"/>
</dbReference>
<dbReference type="GO" id="GO:0003677">
    <property type="term" value="F:DNA binding"/>
    <property type="evidence" value="ECO:0007669"/>
    <property type="project" value="UniProtKB-UniRule"/>
</dbReference>
<dbReference type="SMART" id="SM00966">
    <property type="entry name" value="SpoVT_AbrB"/>
    <property type="match status" value="1"/>
</dbReference>
<reference evidence="4" key="1">
    <citation type="submission" date="2016-10" db="EMBL/GenBank/DDBJ databases">
        <authorList>
            <person name="Varghese N."/>
            <person name="Submissions S."/>
        </authorList>
    </citation>
    <scope>NUCLEOTIDE SEQUENCE [LARGE SCALE GENOMIC DNA]</scope>
    <source>
        <strain evidence="4">CGMCC 1.10223</strain>
    </source>
</reference>
<evidence type="ECO:0000313" key="4">
    <source>
        <dbReference type="Proteomes" id="UP000183410"/>
    </source>
</evidence>
<protein>
    <submittedName>
        <fullName evidence="3">Transcriptional pleiotropic regulator of transition state genes</fullName>
    </submittedName>
</protein>
<dbReference type="PANTHER" id="PTHR36432:SF1">
    <property type="entry name" value="STAGE V SPORULATION PROTEIN T"/>
    <property type="match status" value="1"/>
</dbReference>
<evidence type="ECO:0000256" key="1">
    <source>
        <dbReference type="PROSITE-ProRule" id="PRU01076"/>
    </source>
</evidence>
<name>A0A1I2GX31_9BACL</name>
<proteinExistence type="predicted"/>
<organism evidence="3 4">
    <name type="scientific">Paenibacillus algorifonticola</name>
    <dbReference type="NCBI Taxonomy" id="684063"/>
    <lineage>
        <taxon>Bacteria</taxon>
        <taxon>Bacillati</taxon>
        <taxon>Bacillota</taxon>
        <taxon>Bacilli</taxon>
        <taxon>Bacillales</taxon>
        <taxon>Paenibacillaceae</taxon>
        <taxon>Paenibacillus</taxon>
    </lineage>
</organism>
<dbReference type="InterPro" id="IPR007159">
    <property type="entry name" value="SpoVT-AbrB_dom"/>
</dbReference>
<dbReference type="RefSeq" id="WP_046233708.1">
    <property type="nucleotide sequence ID" value="NZ_FONN01000019.1"/>
</dbReference>
<dbReference type="PROSITE" id="PS51740">
    <property type="entry name" value="SPOVT_ABRB"/>
    <property type="match status" value="1"/>
</dbReference>
<keyword evidence="1" id="KW-0238">DNA-binding</keyword>
<gene>
    <name evidence="3" type="ORF">SAMN04487969_11922</name>
</gene>
<evidence type="ECO:0000259" key="2">
    <source>
        <dbReference type="PROSITE" id="PS51740"/>
    </source>
</evidence>
<dbReference type="SUPFAM" id="SSF89447">
    <property type="entry name" value="AbrB/MazE/MraZ-like"/>
    <property type="match status" value="1"/>
</dbReference>
<dbReference type="Proteomes" id="UP000183410">
    <property type="component" value="Unassembled WGS sequence"/>
</dbReference>
<sequence length="83" mass="9011">MKATGVVRKVDSLGRVVLPMELRRTFGIAEGDPLEIFVNGDSIVFKKYAPGCVISGSDEDLVMFQGKLYSRKAIKQLAAHAGI</sequence>
<dbReference type="PANTHER" id="PTHR36432">
    <property type="match status" value="1"/>
</dbReference>
<evidence type="ECO:0000313" key="3">
    <source>
        <dbReference type="EMBL" id="SFF22494.1"/>
    </source>
</evidence>
<dbReference type="InterPro" id="IPR052731">
    <property type="entry name" value="B_subtilis_Trans_State_Reg"/>
</dbReference>
<dbReference type="Gene3D" id="2.10.260.10">
    <property type="match status" value="1"/>
</dbReference>